<protein>
    <submittedName>
        <fullName evidence="1">Uncharacterized protein</fullName>
    </submittedName>
</protein>
<evidence type="ECO:0000313" key="1">
    <source>
        <dbReference type="EMBL" id="CAK5280394.1"/>
    </source>
</evidence>
<evidence type="ECO:0000313" key="2">
    <source>
        <dbReference type="Proteomes" id="UP001295794"/>
    </source>
</evidence>
<reference evidence="1" key="1">
    <citation type="submission" date="2023-11" db="EMBL/GenBank/DDBJ databases">
        <authorList>
            <person name="De Vega J J."/>
            <person name="De Vega J J."/>
        </authorList>
    </citation>
    <scope>NUCLEOTIDE SEQUENCE</scope>
</reference>
<sequence>MWVMTFGLTVDGTDSASLIYVATGLLSGARPRSKHPLIFLSTVASPCLSGHRFLKTTPNWRQPTSGLDKRCKSGLCALLETASLVRYIKEC</sequence>
<keyword evidence="2" id="KW-1185">Reference proteome</keyword>
<dbReference type="Proteomes" id="UP001295794">
    <property type="component" value="Unassembled WGS sequence"/>
</dbReference>
<dbReference type="EMBL" id="CAVNYO010000440">
    <property type="protein sequence ID" value="CAK5280394.1"/>
    <property type="molecule type" value="Genomic_DNA"/>
</dbReference>
<accession>A0AAD2HQ73</accession>
<dbReference type="AlphaFoldDB" id="A0AAD2HQ73"/>
<comment type="caution">
    <text evidence="1">The sequence shown here is derived from an EMBL/GenBank/DDBJ whole genome shotgun (WGS) entry which is preliminary data.</text>
</comment>
<organism evidence="1 2">
    <name type="scientific">Mycena citricolor</name>
    <dbReference type="NCBI Taxonomy" id="2018698"/>
    <lineage>
        <taxon>Eukaryota</taxon>
        <taxon>Fungi</taxon>
        <taxon>Dikarya</taxon>
        <taxon>Basidiomycota</taxon>
        <taxon>Agaricomycotina</taxon>
        <taxon>Agaricomycetes</taxon>
        <taxon>Agaricomycetidae</taxon>
        <taxon>Agaricales</taxon>
        <taxon>Marasmiineae</taxon>
        <taxon>Mycenaceae</taxon>
        <taxon>Mycena</taxon>
    </lineage>
</organism>
<name>A0AAD2HQ73_9AGAR</name>
<proteinExistence type="predicted"/>
<gene>
    <name evidence="1" type="ORF">MYCIT1_LOCUS30886</name>
</gene>